<dbReference type="EMBL" id="HG806277">
    <property type="protein sequence ID" value="CDW58165.1"/>
    <property type="molecule type" value="Genomic_DNA"/>
</dbReference>
<evidence type="ECO:0000313" key="2">
    <source>
        <dbReference type="Proteomes" id="UP000030665"/>
    </source>
</evidence>
<protein>
    <submittedName>
        <fullName evidence="1">Uncharacterized protein</fullName>
    </submittedName>
</protein>
<evidence type="ECO:0000313" key="1">
    <source>
        <dbReference type="EMBL" id="CDW58165.1"/>
    </source>
</evidence>
<gene>
    <name evidence="1" type="ORF">TTRE_0000647001</name>
</gene>
<accession>A0A077ZHU4</accession>
<keyword evidence="2" id="KW-1185">Reference proteome</keyword>
<dbReference type="AlphaFoldDB" id="A0A077ZHU4"/>
<organism evidence="1 2">
    <name type="scientific">Trichuris trichiura</name>
    <name type="common">Whipworm</name>
    <name type="synonym">Trichocephalus trichiurus</name>
    <dbReference type="NCBI Taxonomy" id="36087"/>
    <lineage>
        <taxon>Eukaryota</taxon>
        <taxon>Metazoa</taxon>
        <taxon>Ecdysozoa</taxon>
        <taxon>Nematoda</taxon>
        <taxon>Enoplea</taxon>
        <taxon>Dorylaimia</taxon>
        <taxon>Trichinellida</taxon>
        <taxon>Trichuridae</taxon>
        <taxon>Trichuris</taxon>
    </lineage>
</organism>
<dbReference type="Proteomes" id="UP000030665">
    <property type="component" value="Unassembled WGS sequence"/>
</dbReference>
<reference evidence="1" key="2">
    <citation type="submission" date="2014-03" db="EMBL/GenBank/DDBJ databases">
        <title>The whipworm genome and dual-species transcriptomics of an intimate host-pathogen interaction.</title>
        <authorList>
            <person name="Foth B.J."/>
            <person name="Tsai I.J."/>
            <person name="Reid A.J."/>
            <person name="Bancroft A.J."/>
            <person name="Nichol S."/>
            <person name="Tracey A."/>
            <person name="Holroyd N."/>
            <person name="Cotton J.A."/>
            <person name="Stanley E.J."/>
            <person name="Zarowiecki M."/>
            <person name="Liu J.Z."/>
            <person name="Huckvale T."/>
            <person name="Cooper P.J."/>
            <person name="Grencis R.K."/>
            <person name="Berriman M."/>
        </authorList>
    </citation>
    <scope>NUCLEOTIDE SEQUENCE [LARGE SCALE GENOMIC DNA]</scope>
</reference>
<sequence length="355" mass="40267">MDGANANVLAVHGRNEIESDQNSSDKSLNEESGRNFLRPLQFQTICQLDIYYTLMDCSASFLADNPFWPDIPFVPLWSFRVASQALNISAHCYNVLTNEIVTLANLSSLMFPLPPRACGHYVIIVYVSRYDQHEPYSLSVIHVLTKKLTCFVIKGLPPKEMNSGAICYPEASITDGKFHLFRRYSHPHHLLEMHHFEVTDRMTLQWVGSQSFLLPGEGVTVSKLVHFPKDRVVYSVKSEESEEIDVAVTYHFGRHEFKSTEENFSNETILRWIASGWAGGKTGSEMMVSKNNVYCLKHDPHNGAQYLRKAKMGPMSLKMLALQALASFKKEAKYEALLKLSPFARRCGQYIMGSE</sequence>
<proteinExistence type="predicted"/>
<reference evidence="1" key="1">
    <citation type="submission" date="2014-01" db="EMBL/GenBank/DDBJ databases">
        <authorList>
            <person name="Aslett M."/>
        </authorList>
    </citation>
    <scope>NUCLEOTIDE SEQUENCE</scope>
</reference>
<name>A0A077ZHU4_TRITR</name>